<evidence type="ECO:0000256" key="5">
    <source>
        <dbReference type="ARBA" id="ARBA00022729"/>
    </source>
</evidence>
<dbReference type="Gene3D" id="3.30.1380.10">
    <property type="match status" value="1"/>
</dbReference>
<evidence type="ECO:0000256" key="11">
    <source>
        <dbReference type="ARBA" id="ARBA00093666"/>
    </source>
</evidence>
<keyword evidence="6" id="KW-0378">Hydrolase</keyword>
<evidence type="ECO:0000256" key="12">
    <source>
        <dbReference type="SAM" id="MobiDB-lite"/>
    </source>
</evidence>
<organism evidence="13">
    <name type="scientific">Mesorhizobium sp. WSM2240</name>
    <dbReference type="NCBI Taxonomy" id="3228851"/>
    <lineage>
        <taxon>Bacteria</taxon>
        <taxon>Pseudomonadati</taxon>
        <taxon>Pseudomonadota</taxon>
        <taxon>Alphaproteobacteria</taxon>
        <taxon>Hyphomicrobiales</taxon>
        <taxon>Phyllobacteriaceae</taxon>
        <taxon>Mesorhizobium</taxon>
    </lineage>
</organism>
<evidence type="ECO:0000256" key="7">
    <source>
        <dbReference type="ARBA" id="ARBA00022833"/>
    </source>
</evidence>
<evidence type="ECO:0000256" key="2">
    <source>
        <dbReference type="ARBA" id="ARBA00004776"/>
    </source>
</evidence>
<protein>
    <recommendedName>
        <fullName evidence="11">Murein endopeptidase K</fullName>
    </recommendedName>
</protein>
<keyword evidence="9" id="KW-0961">Cell wall biogenesis/degradation</keyword>
<comment type="similarity">
    <text evidence="10">Belongs to the peptidase M15 family.</text>
</comment>
<comment type="pathway">
    <text evidence="2">Cell wall biogenesis; cell wall polysaccharide biosynthesis.</text>
</comment>
<dbReference type="EMBL" id="CP159253">
    <property type="protein sequence ID" value="XCG47680.1"/>
    <property type="molecule type" value="Genomic_DNA"/>
</dbReference>
<evidence type="ECO:0000256" key="6">
    <source>
        <dbReference type="ARBA" id="ARBA00022801"/>
    </source>
</evidence>
<evidence type="ECO:0000313" key="13">
    <source>
        <dbReference type="EMBL" id="XCG47680.1"/>
    </source>
</evidence>
<keyword evidence="3" id="KW-0645">Protease</keyword>
<evidence type="ECO:0000256" key="8">
    <source>
        <dbReference type="ARBA" id="ARBA00023049"/>
    </source>
</evidence>
<dbReference type="PANTHER" id="PTHR37425">
    <property type="match status" value="1"/>
</dbReference>
<dbReference type="GO" id="GO:0071555">
    <property type="term" value="P:cell wall organization"/>
    <property type="evidence" value="ECO:0007669"/>
    <property type="project" value="UniProtKB-KW"/>
</dbReference>
<dbReference type="GO" id="GO:0006508">
    <property type="term" value="P:proteolysis"/>
    <property type="evidence" value="ECO:0007669"/>
    <property type="project" value="UniProtKB-KW"/>
</dbReference>
<feature type="region of interest" description="Disordered" evidence="12">
    <location>
        <begin position="252"/>
        <end position="295"/>
    </location>
</feature>
<dbReference type="GO" id="GO:0008237">
    <property type="term" value="F:metallopeptidase activity"/>
    <property type="evidence" value="ECO:0007669"/>
    <property type="project" value="UniProtKB-KW"/>
</dbReference>
<name>A0AAU8CLB7_9HYPH</name>
<keyword evidence="4" id="KW-0479">Metal-binding</keyword>
<evidence type="ECO:0000256" key="1">
    <source>
        <dbReference type="ARBA" id="ARBA00001947"/>
    </source>
</evidence>
<dbReference type="InterPro" id="IPR009045">
    <property type="entry name" value="Zn_M74/Hedgehog-like"/>
</dbReference>
<dbReference type="CDD" id="cd14844">
    <property type="entry name" value="Zn-DD-carboxypeptidase_like"/>
    <property type="match status" value="1"/>
</dbReference>
<gene>
    <name evidence="13" type="ORF">ABVK50_20785</name>
</gene>
<comment type="cofactor">
    <cofactor evidence="1">
        <name>Zn(2+)</name>
        <dbReference type="ChEBI" id="CHEBI:29105"/>
    </cofactor>
</comment>
<proteinExistence type="inferred from homology"/>
<evidence type="ECO:0000256" key="4">
    <source>
        <dbReference type="ARBA" id="ARBA00022723"/>
    </source>
</evidence>
<dbReference type="InterPro" id="IPR010275">
    <property type="entry name" value="MepK"/>
</dbReference>
<evidence type="ECO:0000256" key="3">
    <source>
        <dbReference type="ARBA" id="ARBA00022670"/>
    </source>
</evidence>
<keyword evidence="5" id="KW-0732">Signal</keyword>
<dbReference type="RefSeq" id="WP_353644778.1">
    <property type="nucleotide sequence ID" value="NZ_CP159253.1"/>
</dbReference>
<keyword evidence="7" id="KW-0862">Zinc</keyword>
<feature type="compositionally biased region" description="Low complexity" evidence="12">
    <location>
        <begin position="270"/>
        <end position="286"/>
    </location>
</feature>
<accession>A0AAU8CLB7</accession>
<dbReference type="GO" id="GO:0046872">
    <property type="term" value="F:metal ion binding"/>
    <property type="evidence" value="ECO:0007669"/>
    <property type="project" value="UniProtKB-KW"/>
</dbReference>
<dbReference type="AlphaFoldDB" id="A0AAU8CLB7"/>
<evidence type="ECO:0000256" key="10">
    <source>
        <dbReference type="ARBA" id="ARBA00093448"/>
    </source>
</evidence>
<sequence>MVAIGFLTMAVPVASAETRTLKLYFIHTKEKAEITFKRNGRYDQSGLNQINRFLRDWRRNEPTKMDPRLLDLVWETYKAVGARDYIHVVSAYRSPATNSMLRSRSKGVANKSQHMLGKAMDFYIPGVSLKTLRDTGLRAQGGGVGYYPRSGSPFVHMDVGNVRHWPRMSRSELAAVFPNGKTLHVPTDGKPLPGFETALASYKQRSKSGATALALASSSSSRGRPSNLFAAIFGGGADEEEESSGEVAVVAAASPRVEKPQAARKAVAEQRQPQQQDQKKQLPGIQIVSPDQAQRTEIPQIAEAEEPREETPETIIAALPARSVPVPMLAPRPDSEVGPTVAALAEAEQVPFGAAAAPLPEETPAAKAELALGIPLPTRRPDYAPPAAVLAAADSGTDQVLLAMAAAADEGPMSATDAFAPLPSRRPSEADAVFDLAVVPAARPEPASTGTVAADSKAALEAVIKSNGARVAALATTVTPRAAVARRPAGTDAASAMDSGVKTTRKSPRPSARDTKPDPKPVVVAAQPQAARWVLHSDYVTTAGQNTTAPSFAYNIVRTAPRAVYTAGFQQGDQVADANRFSGKAVEFLSVARFQ</sequence>
<feature type="region of interest" description="Disordered" evidence="12">
    <location>
        <begin position="484"/>
        <end position="522"/>
    </location>
</feature>
<evidence type="ECO:0000256" key="9">
    <source>
        <dbReference type="ARBA" id="ARBA00023316"/>
    </source>
</evidence>
<reference evidence="13" key="1">
    <citation type="submission" date="2024-06" db="EMBL/GenBank/DDBJ databases">
        <title>Mesorhizobium karijinii sp. nov., a symbiont of the iconic Swainsona formosa from arid Australia.</title>
        <authorList>
            <person name="Hill Y.J."/>
            <person name="Watkin E.L.J."/>
            <person name="O'Hara G.W."/>
            <person name="Terpolilli J."/>
            <person name="Tye M.L."/>
            <person name="Kohlmeier M.G."/>
        </authorList>
    </citation>
    <scope>NUCLEOTIDE SEQUENCE</scope>
    <source>
        <strain evidence="13">WSM2240</strain>
    </source>
</reference>
<dbReference type="Pfam" id="PF05951">
    <property type="entry name" value="Peptidase_M15_2"/>
    <property type="match status" value="1"/>
</dbReference>
<dbReference type="PANTHER" id="PTHR37425:SF1">
    <property type="entry name" value="OUTER MEMBRANE PROTEIN"/>
    <property type="match status" value="1"/>
</dbReference>
<dbReference type="SUPFAM" id="SSF55166">
    <property type="entry name" value="Hedgehog/DD-peptidase"/>
    <property type="match status" value="1"/>
</dbReference>
<keyword evidence="8" id="KW-0482">Metalloprotease</keyword>